<dbReference type="RefSeq" id="WP_310061854.1">
    <property type="nucleotide sequence ID" value="NZ_JAVDVQ010000033.1"/>
</dbReference>
<dbReference type="EMBL" id="JAVDVQ010000033">
    <property type="protein sequence ID" value="MDR7084832.1"/>
    <property type="molecule type" value="Genomic_DNA"/>
</dbReference>
<gene>
    <name evidence="2" type="ORF">J2X01_004149</name>
</gene>
<dbReference type="Gene3D" id="3.30.420.10">
    <property type="entry name" value="Ribonuclease H-like superfamily/Ribonuclease H"/>
    <property type="match status" value="1"/>
</dbReference>
<organism evidence="2 3">
    <name type="scientific">Arthrobacter ginsengisoli</name>
    <dbReference type="NCBI Taxonomy" id="1356565"/>
    <lineage>
        <taxon>Bacteria</taxon>
        <taxon>Bacillati</taxon>
        <taxon>Actinomycetota</taxon>
        <taxon>Actinomycetes</taxon>
        <taxon>Micrococcales</taxon>
        <taxon>Micrococcaceae</taxon>
        <taxon>Arthrobacter</taxon>
    </lineage>
</organism>
<protein>
    <recommendedName>
        <fullName evidence="1">Integrase catalytic domain-containing protein</fullName>
    </recommendedName>
</protein>
<keyword evidence="3" id="KW-1185">Reference proteome</keyword>
<dbReference type="PROSITE" id="PS50994">
    <property type="entry name" value="INTEGRASE"/>
    <property type="match status" value="1"/>
</dbReference>
<dbReference type="InterPro" id="IPR012337">
    <property type="entry name" value="RNaseH-like_sf"/>
</dbReference>
<evidence type="ECO:0000259" key="1">
    <source>
        <dbReference type="PROSITE" id="PS50994"/>
    </source>
</evidence>
<evidence type="ECO:0000313" key="2">
    <source>
        <dbReference type="EMBL" id="MDR7084832.1"/>
    </source>
</evidence>
<reference evidence="2 3" key="1">
    <citation type="submission" date="2023-07" db="EMBL/GenBank/DDBJ databases">
        <title>Sorghum-associated microbial communities from plants grown in Nebraska, USA.</title>
        <authorList>
            <person name="Schachtman D."/>
        </authorList>
    </citation>
    <scope>NUCLEOTIDE SEQUENCE [LARGE SCALE GENOMIC DNA]</scope>
    <source>
        <strain evidence="2 3">BE167</strain>
    </source>
</reference>
<sequence length="129" mass="14892">MNRSVPNKAQKHVFAALQHVLAVFPFPVIGIDSDNGGEFINIELFEFCLQHRITFTRSRPSNKNDGAHVEQKNWSRVRELVGYLRYDTAVGLELLNEIWELDRFFTNYLLPQQKIIAKVRHGAKVSKTP</sequence>
<name>A0ABU1UI28_9MICC</name>
<accession>A0ABU1UI28</accession>
<dbReference type="Proteomes" id="UP001252243">
    <property type="component" value="Unassembled WGS sequence"/>
</dbReference>
<feature type="domain" description="Integrase catalytic" evidence="1">
    <location>
        <begin position="1"/>
        <end position="129"/>
    </location>
</feature>
<dbReference type="SUPFAM" id="SSF53098">
    <property type="entry name" value="Ribonuclease H-like"/>
    <property type="match status" value="1"/>
</dbReference>
<proteinExistence type="predicted"/>
<comment type="caution">
    <text evidence="2">The sequence shown here is derived from an EMBL/GenBank/DDBJ whole genome shotgun (WGS) entry which is preliminary data.</text>
</comment>
<evidence type="ECO:0000313" key="3">
    <source>
        <dbReference type="Proteomes" id="UP001252243"/>
    </source>
</evidence>
<dbReference type="InterPro" id="IPR001584">
    <property type="entry name" value="Integrase_cat-core"/>
</dbReference>
<dbReference type="InterPro" id="IPR036397">
    <property type="entry name" value="RNaseH_sf"/>
</dbReference>